<keyword evidence="8" id="KW-0805">Transcription regulation</keyword>
<feature type="binding site" evidence="11">
    <location>
        <position position="35"/>
    </location>
    <ligand>
        <name>S-adenosyl-L-methionine</name>
        <dbReference type="ChEBI" id="CHEBI:59789"/>
    </ligand>
</feature>
<keyword evidence="14" id="KW-1185">Reference proteome</keyword>
<dbReference type="CTD" id="6754434"/>
<evidence type="ECO:0000256" key="1">
    <source>
        <dbReference type="ARBA" id="ARBA00004173"/>
    </source>
</evidence>
<dbReference type="PANTHER" id="PTHR11727:SF13">
    <property type="entry name" value="DIMETHYLADENOSINE TRANSFERASE 2, MITOCHONDRIAL"/>
    <property type="match status" value="1"/>
</dbReference>
<feature type="binding site" evidence="11">
    <location>
        <position position="82"/>
    </location>
    <ligand>
        <name>S-adenosyl-L-methionine</name>
        <dbReference type="ChEBI" id="CHEBI:59789"/>
    </ligand>
</feature>
<dbReference type="SUPFAM" id="SSF53335">
    <property type="entry name" value="S-adenosyl-L-methionine-dependent methyltransferases"/>
    <property type="match status" value="1"/>
</dbReference>
<dbReference type="EMBL" id="DS985246">
    <property type="protein sequence ID" value="EDV24060.1"/>
    <property type="molecule type" value="Genomic_DNA"/>
</dbReference>
<dbReference type="GO" id="GO:0034246">
    <property type="term" value="F:mitochondrial transcription factor activity"/>
    <property type="evidence" value="ECO:0000318"/>
    <property type="project" value="GO_Central"/>
</dbReference>
<dbReference type="STRING" id="10228.B3S0S8"/>
<keyword evidence="4 11" id="KW-0808">Transferase</keyword>
<gene>
    <name evidence="13" type="ORF">TRIADDRAFT_57156</name>
</gene>
<comment type="caution">
    <text evidence="11">Lacks conserved residue(s) required for the propagation of feature annotation.</text>
</comment>
<dbReference type="GO" id="GO:0003723">
    <property type="term" value="F:RNA binding"/>
    <property type="evidence" value="ECO:0007669"/>
    <property type="project" value="UniProtKB-UniRule"/>
</dbReference>
<sequence>MAAARRILPQLTIQDLEKKFVGYYKRNIKASHRHLINPQTADKVAKSFGDLHKYVIIEKDPGPGVLTKALLNAGCTQLVALESNQKFLSVLKELENDSDGRLKAYYSDINKLDLIPLYQGYIPPVYQSGDILGHIKPKSWDDDIVGRVIGVANNTMGHRFTISYLIRLIERSGLHRWGRWQHIAYYTEKTARALYAHVGTPIYGRITVLSNILCNISTLSKDHIDEFFPRGMAIKGNSMELICLETKKHCELSDEALKFLDPILQQVFAARRQPLLNRLESIAPGSYTVLEKLKIPPRKCASNMSPMDFVELAEAFSSWDGRMTIFDSYL</sequence>
<reference evidence="13 14" key="1">
    <citation type="journal article" date="2008" name="Nature">
        <title>The Trichoplax genome and the nature of placozoans.</title>
        <authorList>
            <person name="Srivastava M."/>
            <person name="Begovic E."/>
            <person name="Chapman J."/>
            <person name="Putnam N.H."/>
            <person name="Hellsten U."/>
            <person name="Kawashima T."/>
            <person name="Kuo A."/>
            <person name="Mitros T."/>
            <person name="Salamov A."/>
            <person name="Carpenter M.L."/>
            <person name="Signorovitch A.Y."/>
            <person name="Moreno M.A."/>
            <person name="Kamm K."/>
            <person name="Grimwood J."/>
            <person name="Schmutz J."/>
            <person name="Shapiro H."/>
            <person name="Grigoriev I.V."/>
            <person name="Buss L.W."/>
            <person name="Schierwater B."/>
            <person name="Dellaporta S.L."/>
            <person name="Rokhsar D.S."/>
        </authorList>
    </citation>
    <scope>NUCLEOTIDE SEQUENCE [LARGE SCALE GENOMIC DNA]</scope>
    <source>
        <strain evidence="13 14">Grell-BS-1999</strain>
    </source>
</reference>
<proteinExistence type="inferred from homology"/>
<dbReference type="GO" id="GO:0005759">
    <property type="term" value="C:mitochondrial matrix"/>
    <property type="evidence" value="ECO:0000318"/>
    <property type="project" value="GO_Central"/>
</dbReference>
<dbReference type="HOGENOM" id="CLU_051778_0_0_1"/>
<protein>
    <recommendedName>
        <fullName evidence="12">rRNA adenine N(6)-methyltransferase</fullName>
        <ecNumber evidence="12">2.1.1.-</ecNumber>
    </recommendedName>
</protein>
<evidence type="ECO:0000313" key="13">
    <source>
        <dbReference type="EMBL" id="EDV24060.1"/>
    </source>
</evidence>
<dbReference type="KEGG" id="tad:TRIADDRAFT_57156"/>
<dbReference type="PROSITE" id="PS51689">
    <property type="entry name" value="SAM_RNA_A_N6_MT"/>
    <property type="match status" value="1"/>
</dbReference>
<dbReference type="EC" id="2.1.1.-" evidence="12"/>
<dbReference type="PIRSF" id="PIRSF027833">
    <property type="entry name" value="MtTFB2"/>
    <property type="match status" value="1"/>
</dbReference>
<dbReference type="AlphaFoldDB" id="B3S0S8"/>
<evidence type="ECO:0000256" key="9">
    <source>
        <dbReference type="ARBA" id="ARBA00023128"/>
    </source>
</evidence>
<evidence type="ECO:0000256" key="8">
    <source>
        <dbReference type="ARBA" id="ARBA00023015"/>
    </source>
</evidence>
<dbReference type="InParanoid" id="B3S0S8"/>
<dbReference type="RefSeq" id="XP_002113586.1">
    <property type="nucleotide sequence ID" value="XM_002113550.1"/>
</dbReference>
<evidence type="ECO:0000256" key="3">
    <source>
        <dbReference type="ARBA" id="ARBA00022603"/>
    </source>
</evidence>
<evidence type="ECO:0000256" key="11">
    <source>
        <dbReference type="PROSITE-ProRule" id="PRU01026"/>
    </source>
</evidence>
<dbReference type="FunFam" id="1.10.8.100:FF:000028">
    <property type="entry name" value="rRNA adenine N(6)-methyltransferase"/>
    <property type="match status" value="1"/>
</dbReference>
<evidence type="ECO:0000313" key="14">
    <source>
        <dbReference type="Proteomes" id="UP000009022"/>
    </source>
</evidence>
<keyword evidence="10" id="KW-0804">Transcription</keyword>
<comment type="similarity">
    <text evidence="11 12">Belongs to the class I-like SAM-binding methyltransferase superfamily. rRNA adenine N(6)-methyltransferase family.</text>
</comment>
<feature type="binding site" evidence="11">
    <location>
        <position position="108"/>
    </location>
    <ligand>
        <name>S-adenosyl-L-methionine</name>
        <dbReference type="ChEBI" id="CHEBI:59789"/>
    </ligand>
</feature>
<dbReference type="OMA" id="IFEVPWT"/>
<dbReference type="GeneID" id="6754434"/>
<dbReference type="PANTHER" id="PTHR11727">
    <property type="entry name" value="DIMETHYLADENOSINE TRANSFERASE"/>
    <property type="match status" value="1"/>
</dbReference>
<dbReference type="GO" id="GO:0031167">
    <property type="term" value="P:rRNA methylation"/>
    <property type="evidence" value="ECO:0000318"/>
    <property type="project" value="GO_Central"/>
</dbReference>
<dbReference type="eggNOG" id="KOG0821">
    <property type="taxonomic scope" value="Eukaryota"/>
</dbReference>
<name>B3S0S8_TRIAD</name>
<keyword evidence="6 11" id="KW-0694">RNA-binding</keyword>
<evidence type="ECO:0000256" key="5">
    <source>
        <dbReference type="ARBA" id="ARBA00022691"/>
    </source>
</evidence>
<evidence type="ECO:0000256" key="2">
    <source>
        <dbReference type="ARBA" id="ARBA00022552"/>
    </source>
</evidence>
<dbReference type="PhylomeDB" id="B3S0S8"/>
<accession>B3S0S8</accession>
<keyword evidence="5 11" id="KW-0949">S-adenosyl-L-methionine</keyword>
<evidence type="ECO:0000256" key="7">
    <source>
        <dbReference type="ARBA" id="ARBA00022946"/>
    </source>
</evidence>
<keyword evidence="7" id="KW-0809">Transit peptide</keyword>
<evidence type="ECO:0000256" key="12">
    <source>
        <dbReference type="RuleBase" id="RU362106"/>
    </source>
</evidence>
<dbReference type="InterPro" id="IPR023165">
    <property type="entry name" value="rRNA_Ade_diMease-like_C"/>
</dbReference>
<dbReference type="FunCoup" id="B3S0S8">
    <property type="interactions" value="360"/>
</dbReference>
<organism evidence="13 14">
    <name type="scientific">Trichoplax adhaerens</name>
    <name type="common">Trichoplax reptans</name>
    <dbReference type="NCBI Taxonomy" id="10228"/>
    <lineage>
        <taxon>Eukaryota</taxon>
        <taxon>Metazoa</taxon>
        <taxon>Placozoa</taxon>
        <taxon>Uniplacotomia</taxon>
        <taxon>Trichoplacea</taxon>
        <taxon>Trichoplacidae</taxon>
        <taxon>Trichoplax</taxon>
    </lineage>
</organism>
<dbReference type="InterPro" id="IPR029063">
    <property type="entry name" value="SAM-dependent_MTases_sf"/>
</dbReference>
<evidence type="ECO:0000256" key="4">
    <source>
        <dbReference type="ARBA" id="ARBA00022679"/>
    </source>
</evidence>
<dbReference type="Pfam" id="PF00398">
    <property type="entry name" value="RrnaAD"/>
    <property type="match status" value="1"/>
</dbReference>
<evidence type="ECO:0000256" key="6">
    <source>
        <dbReference type="ARBA" id="ARBA00022884"/>
    </source>
</evidence>
<dbReference type="Proteomes" id="UP000009022">
    <property type="component" value="Unassembled WGS sequence"/>
</dbReference>
<dbReference type="OrthoDB" id="9895503at2759"/>
<dbReference type="FunFam" id="3.40.50.150:FF:000657">
    <property type="entry name" value="rRNA adenine N(6)-methyltransferase"/>
    <property type="match status" value="1"/>
</dbReference>
<dbReference type="GO" id="GO:0006391">
    <property type="term" value="P:transcription initiation at mitochondrial promoter"/>
    <property type="evidence" value="ECO:0000318"/>
    <property type="project" value="GO_Central"/>
</dbReference>
<evidence type="ECO:0000256" key="10">
    <source>
        <dbReference type="ARBA" id="ARBA00023163"/>
    </source>
</evidence>
<dbReference type="InterPro" id="IPR001737">
    <property type="entry name" value="KsgA/Erm"/>
</dbReference>
<dbReference type="Gene3D" id="3.40.50.150">
    <property type="entry name" value="Vaccinia Virus protein VP39"/>
    <property type="match status" value="1"/>
</dbReference>
<dbReference type="Gene3D" id="1.10.8.100">
    <property type="entry name" value="Ribosomal RNA adenine dimethylase-like, domain 2"/>
    <property type="match status" value="1"/>
</dbReference>
<keyword evidence="9" id="KW-0496">Mitochondrion</keyword>
<comment type="subcellular location">
    <subcellularLocation>
        <location evidence="1">Mitochondrion</location>
    </subcellularLocation>
</comment>
<keyword evidence="2 12" id="KW-0698">rRNA processing</keyword>
<dbReference type="GO" id="GO:0000179">
    <property type="term" value="F:rRNA (adenine-N6,N6-)-dimethyltransferase activity"/>
    <property type="evidence" value="ECO:0000318"/>
    <property type="project" value="GO_Central"/>
</dbReference>
<keyword evidence="3 11" id="KW-0489">Methyltransferase</keyword>